<dbReference type="FunFam" id="1.10.275.10:FF:000002">
    <property type="entry name" value="Argininosuccinate lyase"/>
    <property type="match status" value="1"/>
</dbReference>
<dbReference type="Gene3D" id="1.10.275.10">
    <property type="entry name" value="Fumarase/aspartase (N-terminal domain)"/>
    <property type="match status" value="1"/>
</dbReference>
<dbReference type="PANTHER" id="PTHR43814:SF1">
    <property type="entry name" value="ARGININOSUCCINATE LYASE"/>
    <property type="match status" value="1"/>
</dbReference>
<comment type="similarity">
    <text evidence="1">Belongs to the lyase 1 family. Argininosuccinate lyase subfamily.</text>
</comment>
<dbReference type="PROSITE" id="PS00163">
    <property type="entry name" value="FUMARATE_LYASES"/>
    <property type="match status" value="1"/>
</dbReference>
<dbReference type="InterPro" id="IPR029419">
    <property type="entry name" value="Arg_succ_lyase_C"/>
</dbReference>
<dbReference type="EC" id="4.3.2.1" evidence="4"/>
<reference evidence="4" key="1">
    <citation type="submission" date="2021-01" db="EMBL/GenBank/DDBJ databases">
        <authorList>
            <person name="Li R."/>
            <person name="Bekaert M."/>
        </authorList>
    </citation>
    <scope>NUCLEOTIDE SEQUENCE</scope>
    <source>
        <strain evidence="4">Farmed</strain>
    </source>
</reference>
<dbReference type="EMBL" id="CAHIKZ030001883">
    <property type="protein sequence ID" value="CAE1276449.1"/>
    <property type="molecule type" value="Genomic_DNA"/>
</dbReference>
<dbReference type="SUPFAM" id="SSF48557">
    <property type="entry name" value="L-aspartase-like"/>
    <property type="match status" value="1"/>
</dbReference>
<comment type="caution">
    <text evidence="4">The sequence shown here is derived from an EMBL/GenBank/DDBJ whole genome shotgun (WGS) entry which is preliminary data.</text>
</comment>
<dbReference type="GO" id="GO:0042450">
    <property type="term" value="P:L-arginine biosynthetic process via ornithine"/>
    <property type="evidence" value="ECO:0007669"/>
    <property type="project" value="InterPro"/>
</dbReference>
<dbReference type="GO" id="GO:0004056">
    <property type="term" value="F:argininosuccinate lyase activity"/>
    <property type="evidence" value="ECO:0007669"/>
    <property type="project" value="UniProtKB-EC"/>
</dbReference>
<dbReference type="InterPro" id="IPR009049">
    <property type="entry name" value="Argininosuccinate_lyase"/>
</dbReference>
<organism evidence="4 5">
    <name type="scientific">Acanthosepion pharaonis</name>
    <name type="common">Pharaoh cuttlefish</name>
    <name type="synonym">Sepia pharaonis</name>
    <dbReference type="NCBI Taxonomy" id="158019"/>
    <lineage>
        <taxon>Eukaryota</taxon>
        <taxon>Metazoa</taxon>
        <taxon>Spiralia</taxon>
        <taxon>Lophotrochozoa</taxon>
        <taxon>Mollusca</taxon>
        <taxon>Cephalopoda</taxon>
        <taxon>Coleoidea</taxon>
        <taxon>Decapodiformes</taxon>
        <taxon>Sepiida</taxon>
        <taxon>Sepiina</taxon>
        <taxon>Sepiidae</taxon>
        <taxon>Acanthosepion</taxon>
    </lineage>
</organism>
<evidence type="ECO:0000256" key="1">
    <source>
        <dbReference type="ARBA" id="ARBA00010755"/>
    </source>
</evidence>
<dbReference type="AlphaFoldDB" id="A0A812CU85"/>
<evidence type="ECO:0000313" key="4">
    <source>
        <dbReference type="EMBL" id="CAE1276449.1"/>
    </source>
</evidence>
<dbReference type="NCBIfam" id="TIGR00838">
    <property type="entry name" value="argH"/>
    <property type="match status" value="1"/>
</dbReference>
<dbReference type="PANTHER" id="PTHR43814">
    <property type="entry name" value="ARGININOSUCCINATE LYASE"/>
    <property type="match status" value="1"/>
</dbReference>
<dbReference type="Pfam" id="PF00206">
    <property type="entry name" value="Lyase_1"/>
    <property type="match status" value="1"/>
</dbReference>
<feature type="domain" description="Argininosuccinate lyase C-terminal" evidence="3">
    <location>
        <begin position="377"/>
        <end position="444"/>
    </location>
</feature>
<dbReference type="Gene3D" id="1.10.40.30">
    <property type="entry name" value="Fumarase/aspartase (C-terminal domain)"/>
    <property type="match status" value="1"/>
</dbReference>
<dbReference type="HAMAP" id="MF_00006">
    <property type="entry name" value="Arg_succ_lyase"/>
    <property type="match status" value="1"/>
</dbReference>
<dbReference type="InterPro" id="IPR000362">
    <property type="entry name" value="Fumarate_lyase_fam"/>
</dbReference>
<accession>A0A812CU85</accession>
<sequence length="472" mass="53348">MEAVTQQIVVKESGARMWGGRFDGKISQLMEKFGDSIAFDQRLYSEDLEGSGAYAKSITRIGLLTRKECRNILDGLDRIAEEWSNKTFVLKPGDEDIHTANERRLTELIGPAAKKLHTGRSRNDQVATDLRMWLKKAIIQNKAHLFEFLDVIVERAEKESDVLLPGYTHLQRAQPVRWSHWLLSYGWKIKRDIERLSELFVRADQLPLGSGALAGNPFAVDRDFLAKELDFSSVSPNSMDAVNDRDFVLEYLSWASITAIHFSQLAEDLILYSSEEFDFVEISDAFSTGSSLMPQKKNPDSLELIRSKTGRIFGHYAALMTSMKGLPSTYNRDLQEDKEALFDVYDTLTLSLPIASGVLSSLKIHRTKMEGALTEDMLSTDLAYYLVRKGVPFRKAHTIVGACVLMAKTKRVSLSKLKLSDLKSLSPLFDHDVESVWNYQNSVEQYSSTGGTSSKSVQTQIDQLNKWIIMHR</sequence>
<dbReference type="FunFam" id="1.20.200.10:FF:000002">
    <property type="entry name" value="Argininosuccinate lyase"/>
    <property type="match status" value="1"/>
</dbReference>
<evidence type="ECO:0000259" key="2">
    <source>
        <dbReference type="Pfam" id="PF00206"/>
    </source>
</evidence>
<dbReference type="InterPro" id="IPR022761">
    <property type="entry name" value="Fumarate_lyase_N"/>
</dbReference>
<proteinExistence type="inferred from homology"/>
<dbReference type="GO" id="GO:0005829">
    <property type="term" value="C:cytosol"/>
    <property type="evidence" value="ECO:0007669"/>
    <property type="project" value="TreeGrafter"/>
</dbReference>
<gene>
    <name evidence="4" type="ORF">SPHA_40034</name>
</gene>
<dbReference type="PRINTS" id="PR00145">
    <property type="entry name" value="ARGSUCLYASE"/>
</dbReference>
<protein>
    <submittedName>
        <fullName evidence="4">ArgH</fullName>
        <ecNumber evidence="4">4.3.2.1</ecNumber>
    </submittedName>
</protein>
<dbReference type="InterPro" id="IPR008948">
    <property type="entry name" value="L-Aspartase-like"/>
</dbReference>
<evidence type="ECO:0000313" key="5">
    <source>
        <dbReference type="Proteomes" id="UP000597762"/>
    </source>
</evidence>
<dbReference type="PRINTS" id="PR00149">
    <property type="entry name" value="FUMRATELYASE"/>
</dbReference>
<dbReference type="InterPro" id="IPR024083">
    <property type="entry name" value="Fumarase/histidase_N"/>
</dbReference>
<dbReference type="Pfam" id="PF14698">
    <property type="entry name" value="ASL_C2"/>
    <property type="match status" value="1"/>
</dbReference>
<dbReference type="FunFam" id="1.10.40.30:FF:000001">
    <property type="entry name" value="Argininosuccinate lyase"/>
    <property type="match status" value="1"/>
</dbReference>
<dbReference type="CDD" id="cd01359">
    <property type="entry name" value="Argininosuccinate_lyase"/>
    <property type="match status" value="1"/>
</dbReference>
<keyword evidence="4" id="KW-0456">Lyase</keyword>
<evidence type="ECO:0000259" key="3">
    <source>
        <dbReference type="Pfam" id="PF14698"/>
    </source>
</evidence>
<dbReference type="Gene3D" id="1.20.200.10">
    <property type="entry name" value="Fumarase/aspartase (Central domain)"/>
    <property type="match status" value="1"/>
</dbReference>
<dbReference type="Proteomes" id="UP000597762">
    <property type="component" value="Unassembled WGS sequence"/>
</dbReference>
<dbReference type="InterPro" id="IPR020557">
    <property type="entry name" value="Fumarate_lyase_CS"/>
</dbReference>
<name>A0A812CU85_ACAPH</name>
<dbReference type="OrthoDB" id="2561043at2759"/>
<keyword evidence="5" id="KW-1185">Reference proteome</keyword>
<feature type="domain" description="Fumarate lyase N-terminal" evidence="2">
    <location>
        <begin position="20"/>
        <end position="314"/>
    </location>
</feature>